<accession>A0ABP8XL67</accession>
<dbReference type="Pfam" id="PF01476">
    <property type="entry name" value="LysM"/>
    <property type="match status" value="2"/>
</dbReference>
<dbReference type="SMART" id="SM00257">
    <property type="entry name" value="LysM"/>
    <property type="match status" value="2"/>
</dbReference>
<proteinExistence type="predicted"/>
<comment type="caution">
    <text evidence="4">The sequence shown here is derived from an EMBL/GenBank/DDBJ whole genome shotgun (WGS) entry which is preliminary data.</text>
</comment>
<feature type="domain" description="LysM" evidence="3">
    <location>
        <begin position="207"/>
        <end position="257"/>
    </location>
</feature>
<dbReference type="Gene3D" id="3.10.350.10">
    <property type="entry name" value="LysM domain"/>
    <property type="match status" value="2"/>
</dbReference>
<feature type="region of interest" description="Disordered" evidence="1">
    <location>
        <begin position="305"/>
        <end position="329"/>
    </location>
</feature>
<dbReference type="RefSeq" id="WP_253873290.1">
    <property type="nucleotide sequence ID" value="NZ_BAABHM010000013.1"/>
</dbReference>
<keyword evidence="2" id="KW-1133">Transmembrane helix</keyword>
<dbReference type="Proteomes" id="UP001500843">
    <property type="component" value="Unassembled WGS sequence"/>
</dbReference>
<dbReference type="PANTHER" id="PTHR34700:SF4">
    <property type="entry name" value="PHAGE-LIKE ELEMENT PBSX PROTEIN XKDP"/>
    <property type="match status" value="1"/>
</dbReference>
<feature type="region of interest" description="Disordered" evidence="1">
    <location>
        <begin position="1"/>
        <end position="20"/>
    </location>
</feature>
<feature type="compositionally biased region" description="Polar residues" evidence="1">
    <location>
        <begin position="402"/>
        <end position="411"/>
    </location>
</feature>
<dbReference type="PROSITE" id="PS51782">
    <property type="entry name" value="LYSM"/>
    <property type="match status" value="2"/>
</dbReference>
<dbReference type="InterPro" id="IPR018392">
    <property type="entry name" value="LysM"/>
</dbReference>
<reference evidence="5" key="1">
    <citation type="journal article" date="2019" name="Int. J. Syst. Evol. Microbiol.">
        <title>The Global Catalogue of Microorganisms (GCM) 10K type strain sequencing project: providing services to taxonomists for standard genome sequencing and annotation.</title>
        <authorList>
            <consortium name="The Broad Institute Genomics Platform"/>
            <consortium name="The Broad Institute Genome Sequencing Center for Infectious Disease"/>
            <person name="Wu L."/>
            <person name="Ma J."/>
        </authorList>
    </citation>
    <scope>NUCLEOTIDE SEQUENCE [LARGE SCALE GENOMIC DNA]</scope>
    <source>
        <strain evidence="5">JCM 17975</strain>
    </source>
</reference>
<feature type="transmembrane region" description="Helical" evidence="2">
    <location>
        <begin position="33"/>
        <end position="56"/>
    </location>
</feature>
<evidence type="ECO:0000256" key="1">
    <source>
        <dbReference type="SAM" id="MobiDB-lite"/>
    </source>
</evidence>
<feature type="region of interest" description="Disordered" evidence="1">
    <location>
        <begin position="1112"/>
        <end position="1153"/>
    </location>
</feature>
<organism evidence="4 5">
    <name type="scientific">Promicromonospora umidemergens</name>
    <dbReference type="NCBI Taxonomy" id="629679"/>
    <lineage>
        <taxon>Bacteria</taxon>
        <taxon>Bacillati</taxon>
        <taxon>Actinomycetota</taxon>
        <taxon>Actinomycetes</taxon>
        <taxon>Micrococcales</taxon>
        <taxon>Promicromonosporaceae</taxon>
        <taxon>Promicromonospora</taxon>
    </lineage>
</organism>
<name>A0ABP8XL67_9MICO</name>
<feature type="compositionally biased region" description="Basic and acidic residues" evidence="1">
    <location>
        <begin position="1128"/>
        <end position="1153"/>
    </location>
</feature>
<dbReference type="InterPro" id="IPR036779">
    <property type="entry name" value="LysM_dom_sf"/>
</dbReference>
<dbReference type="EMBL" id="BAABHM010000013">
    <property type="protein sequence ID" value="GAA4708035.1"/>
    <property type="molecule type" value="Genomic_DNA"/>
</dbReference>
<keyword evidence="2" id="KW-0472">Membrane</keyword>
<evidence type="ECO:0000259" key="3">
    <source>
        <dbReference type="PROSITE" id="PS51782"/>
    </source>
</evidence>
<gene>
    <name evidence="4" type="ORF">GCM10023198_33230</name>
</gene>
<evidence type="ECO:0000256" key="2">
    <source>
        <dbReference type="SAM" id="Phobius"/>
    </source>
</evidence>
<keyword evidence="2" id="KW-0812">Transmembrane</keyword>
<protein>
    <recommendedName>
        <fullName evidence="3">LysM domain-containing protein</fullName>
    </recommendedName>
</protein>
<dbReference type="PANTHER" id="PTHR34700">
    <property type="entry name" value="POTASSIUM BINDING PROTEIN KBP"/>
    <property type="match status" value="1"/>
</dbReference>
<feature type="compositionally biased region" description="Low complexity" evidence="1">
    <location>
        <begin position="154"/>
        <end position="163"/>
    </location>
</feature>
<dbReference type="InterPro" id="IPR052196">
    <property type="entry name" value="Bact_Kbp"/>
</dbReference>
<feature type="region of interest" description="Disordered" evidence="1">
    <location>
        <begin position="154"/>
        <end position="201"/>
    </location>
</feature>
<feature type="compositionally biased region" description="Acidic residues" evidence="1">
    <location>
        <begin position="412"/>
        <end position="421"/>
    </location>
</feature>
<keyword evidence="5" id="KW-1185">Reference proteome</keyword>
<feature type="transmembrane region" description="Helical" evidence="2">
    <location>
        <begin position="76"/>
        <end position="97"/>
    </location>
</feature>
<evidence type="ECO:0000313" key="5">
    <source>
        <dbReference type="Proteomes" id="UP001500843"/>
    </source>
</evidence>
<feature type="transmembrane region" description="Helical" evidence="2">
    <location>
        <begin position="118"/>
        <end position="139"/>
    </location>
</feature>
<feature type="domain" description="LysM" evidence="3">
    <location>
        <begin position="275"/>
        <end position="331"/>
    </location>
</feature>
<sequence length="1153" mass="123210">MTRTTNHQLPVYSATRPGEPPARVTAADRLRGLGAMLCVLLLVVGLPAGLLAARPLVLPAWLDLETARIVLLGGDVSRVLLLLGYAVAWLIWAWLTWKVLVEVARQTRQLHRPHLAPVPVGLVGRLVATMSMLVVSLPLNPALAAPSAAVGVAPAPDAAVGPATERAPGRTADTVDGSPNSDAPAASARTKGHAGDEAVSRPEARVVSYVVRRGDTLWGLAESRFGDGRRYTEIHDLNRDTLGPNPGLLPAGATILLPDSTPDTRDDEAEGTDSAKHTVRPGETLTGIARDHYGDPARYTTIAQASKDTVQPGGEHLTDPDHIKPGWILTLPGSRAAEPETDFAAHKELPSQGAHPTQPKPTRNASGEPAPVPRPDADNDDQAEDRPAVPGPTGSRADSPWVTPTPQVDDQGSNEDDDETGQAEGSSQDAEDEASAWLLPGVAAGGAILAAGLHVTVTRARSRRERLRRPGRMVAPTPPDLVPAVATARFVGGDRVSDVQRLDRLLRALAGPHLVSGLPRPQLAAVELTADQAVLHLTAPATLPEPWTGDGTRWATPLAAAPQECRDLVPYPVLVTVGVDQDGHAWLLDLEHLRTVAVTGDDENVIAFGRHLVAELAVNPWTVNLTTHAAGIGHGAAGLSQYRVEEDEDTAFLDPITTYVRHSASETPGEDHEWFHAVVTTKPSDELSALGTAIHAHPGRASAVVITLGVEPRPDDVVLAMLDGRLRIELPDAGLDLDLVPARISGEELAACARLVEVTRDPSDVANPLADTITGRAIADDATAPTVQVTERPDDPDTAAGPWSILPGTDVEYITRTANTREDLSRLAPVVQPADARPDGEGLSRVGDEVARHDQADMDAALDQDLADWWNQDTDRPRIEVLGAVSMWGAGPAITDPTPTVRKAIKAVTERESMFTHLAAFIALHPRGVTLEQVELVTGAVSNDVRYRITSLRHYLGTRPDGTSRIPHGKAGRPKADDPPHLYRIENALVDAHLFRRLYQRAIRRGADGLPDLVTALELVGGRPFTLAKDDPRWLWAAESEGLADQYTALIGDVAHLVVTRAILDGDLALARRACETWRACDPASEALAADDRLTTLAEGHPDQARQIAAELWTRNDDETGPTGPSERTQRITEAHDGYAAERVEATARPDEK</sequence>
<feature type="region of interest" description="Disordered" evidence="1">
    <location>
        <begin position="348"/>
        <end position="433"/>
    </location>
</feature>
<dbReference type="CDD" id="cd00118">
    <property type="entry name" value="LysM"/>
    <property type="match status" value="2"/>
</dbReference>
<evidence type="ECO:0000313" key="4">
    <source>
        <dbReference type="EMBL" id="GAA4708035.1"/>
    </source>
</evidence>